<dbReference type="Pfam" id="PF00355">
    <property type="entry name" value="Rieske"/>
    <property type="match status" value="1"/>
</dbReference>
<dbReference type="GO" id="GO:0018489">
    <property type="term" value="F:vanillate monooxygenase activity"/>
    <property type="evidence" value="ECO:0007669"/>
    <property type="project" value="UniProtKB-EC"/>
</dbReference>
<dbReference type="GO" id="GO:0046872">
    <property type="term" value="F:metal ion binding"/>
    <property type="evidence" value="ECO:0007669"/>
    <property type="project" value="UniProtKB-KW"/>
</dbReference>
<keyword evidence="4" id="KW-0408">Iron</keyword>
<dbReference type="EC" id="1.14.13.82" evidence="7"/>
<sequence>MTDPAEAPFVFDPPSRPAAWYLLAPSSALPRGRVLTRRIGQDEVVLFRAESGNVGALAPHCWHMGAHLGNGCVTGEHLQCPLHHWAWDREGVPGQIPGGGRAPASARQPGYAVAERLGGVWVWMGDGPPGPVPGFETFADDELLTSHGRPVRLRCAWYAPAANGFDEQHLSTVHGRALRERPQVDVPEPGRMRMRYLSRVTGTGLADRVMKRLSGDHIRVQINCWSGATVTVESDLGRTRSALLLAFVPVGGEVEVTPVFTTRRGGPPGMARLRLAVARFLFTRFIEKDVQVMQGMRFRPRLPLRGNEALETFLRWASALPGERTPHSSTTP</sequence>
<name>A0A6J4NBP4_9BACT</name>
<dbReference type="InterPro" id="IPR050584">
    <property type="entry name" value="Cholesterol_7-desaturase"/>
</dbReference>
<keyword evidence="1" id="KW-0001">2Fe-2S</keyword>
<keyword evidence="7" id="KW-0808">Transferase</keyword>
<reference evidence="7" key="1">
    <citation type="submission" date="2020-02" db="EMBL/GenBank/DDBJ databases">
        <authorList>
            <person name="Meier V. D."/>
        </authorList>
    </citation>
    <scope>NUCLEOTIDE SEQUENCE</scope>
    <source>
        <strain evidence="7">AVDCRST_MAG89</strain>
    </source>
</reference>
<accession>A0A6J4NBP4</accession>
<evidence type="ECO:0000313" key="7">
    <source>
        <dbReference type="EMBL" id="CAA9380706.1"/>
    </source>
</evidence>
<evidence type="ECO:0000256" key="5">
    <source>
        <dbReference type="ARBA" id="ARBA00023014"/>
    </source>
</evidence>
<evidence type="ECO:0000259" key="6">
    <source>
        <dbReference type="PROSITE" id="PS51296"/>
    </source>
</evidence>
<dbReference type="PANTHER" id="PTHR21266:SF60">
    <property type="entry name" value="3-KETOSTEROID-9-ALPHA-MONOOXYGENASE, OXYGENASE COMPONENT"/>
    <property type="match status" value="1"/>
</dbReference>
<dbReference type="SUPFAM" id="SSF50022">
    <property type="entry name" value="ISP domain"/>
    <property type="match status" value="1"/>
</dbReference>
<proteinExistence type="predicted"/>
<dbReference type="InterPro" id="IPR017941">
    <property type="entry name" value="Rieske_2Fe-2S"/>
</dbReference>
<evidence type="ECO:0000256" key="2">
    <source>
        <dbReference type="ARBA" id="ARBA00022723"/>
    </source>
</evidence>
<evidence type="ECO:0000256" key="1">
    <source>
        <dbReference type="ARBA" id="ARBA00022714"/>
    </source>
</evidence>
<dbReference type="PANTHER" id="PTHR21266">
    <property type="entry name" value="IRON-SULFUR DOMAIN CONTAINING PROTEIN"/>
    <property type="match status" value="1"/>
</dbReference>
<keyword evidence="7" id="KW-0489">Methyltransferase</keyword>
<keyword evidence="3 7" id="KW-0560">Oxidoreductase</keyword>
<keyword evidence="2" id="KW-0479">Metal-binding</keyword>
<dbReference type="Gene3D" id="2.102.10.10">
    <property type="entry name" value="Rieske [2Fe-2S] iron-sulphur domain"/>
    <property type="match status" value="1"/>
</dbReference>
<dbReference type="EMBL" id="CADCTV010001122">
    <property type="protein sequence ID" value="CAA9380706.1"/>
    <property type="molecule type" value="Genomic_DNA"/>
</dbReference>
<dbReference type="AlphaFoldDB" id="A0A6J4NBP4"/>
<protein>
    <submittedName>
        <fullName evidence="7">Vanillate O-demethylase oxygenase subunit</fullName>
        <ecNumber evidence="7">1.14.13.82</ecNumber>
    </submittedName>
</protein>
<dbReference type="GO" id="GO:0051537">
    <property type="term" value="F:2 iron, 2 sulfur cluster binding"/>
    <property type="evidence" value="ECO:0007669"/>
    <property type="project" value="UniProtKB-KW"/>
</dbReference>
<dbReference type="SUPFAM" id="SSF55961">
    <property type="entry name" value="Bet v1-like"/>
    <property type="match status" value="1"/>
</dbReference>
<dbReference type="InterPro" id="IPR036922">
    <property type="entry name" value="Rieske_2Fe-2S_sf"/>
</dbReference>
<gene>
    <name evidence="7" type="ORF">AVDCRST_MAG89-5363</name>
</gene>
<evidence type="ECO:0000256" key="3">
    <source>
        <dbReference type="ARBA" id="ARBA00023002"/>
    </source>
</evidence>
<organism evidence="7">
    <name type="scientific">uncultured Gemmatimonadota bacterium</name>
    <dbReference type="NCBI Taxonomy" id="203437"/>
    <lineage>
        <taxon>Bacteria</taxon>
        <taxon>Pseudomonadati</taxon>
        <taxon>Gemmatimonadota</taxon>
        <taxon>environmental samples</taxon>
    </lineage>
</organism>
<dbReference type="GO" id="GO:0032259">
    <property type="term" value="P:methylation"/>
    <property type="evidence" value="ECO:0007669"/>
    <property type="project" value="UniProtKB-KW"/>
</dbReference>
<dbReference type="PROSITE" id="PS51296">
    <property type="entry name" value="RIESKE"/>
    <property type="match status" value="1"/>
</dbReference>
<evidence type="ECO:0000256" key="4">
    <source>
        <dbReference type="ARBA" id="ARBA00023004"/>
    </source>
</evidence>
<feature type="domain" description="Rieske" evidence="6">
    <location>
        <begin position="20"/>
        <end position="122"/>
    </location>
</feature>
<keyword evidence="5" id="KW-0411">Iron-sulfur</keyword>
<dbReference type="GO" id="GO:0008168">
    <property type="term" value="F:methyltransferase activity"/>
    <property type="evidence" value="ECO:0007669"/>
    <property type="project" value="UniProtKB-KW"/>
</dbReference>